<sequence length="588" mass="63416">MALHTSVITTGPITPYVELKADEGGEFIVHGPTEPPLQELTTAELLQQQYDRYPEKVAVVSRWQKTTLTYRSLFDSSREIAQALVAHGVRPTDRVVVLAGNSIEYVELLFAVGGIGSVFTIMNPTFTAEEVLATVDFIEPKAIFIADRIGFRNNAKLLKELADKHQNPSLIVQLGTAEKVSSNVLSWHDFRHVQNSKTQPDLHSLEQYWGRGDPQDALSIQFTSGTTGSRKATVGTHSNLINNALLVGSRLGLTPDDILCCSPPLFHCFGLVCGPLATVIHGSTVIIPSDVFNADASLRAMSEESCTVVNAVPTMFQAMLDHAKAKTLALKLCLRTGIIAGSSLSETLIQRLSVELGLTGLAYPFGMTELSCVSFMTTPSKVSLLNDRSSVGTPLPHTSAKVVDSDLITLPPDTRGELLVSGYLLFSGYYKNPQKTEEAIVRDAQGQPWLRTGDIVTLSASGACTVVGRVKDMIKKGGENIAPGDVEKVLEQHPDIATAAVVGIPNVRLGEMITAFIQRAPDAQGGLKSKDVKIWLRSRIATHKIPDHVLWIGEDAGVPDRLPVNASGKVLKTELSAIASSLVRGDLC</sequence>
<dbReference type="Gene3D" id="3.40.50.12780">
    <property type="entry name" value="N-terminal domain of ligase-like"/>
    <property type="match status" value="1"/>
</dbReference>
<dbReference type="InterPro" id="IPR045851">
    <property type="entry name" value="AMP-bd_C_sf"/>
</dbReference>
<accession>A0A5N6GMZ1</accession>
<name>A0A5N6GMZ1_ASPFL</name>
<protein>
    <recommendedName>
        <fullName evidence="4">AMP dependent CoA ligase</fullName>
    </recommendedName>
</protein>
<dbReference type="OrthoDB" id="10253115at2759"/>
<reference evidence="3" key="1">
    <citation type="submission" date="2019-04" db="EMBL/GenBank/DDBJ databases">
        <title>Friends and foes A comparative genomics study of 23 Aspergillus species from section Flavi.</title>
        <authorList>
            <consortium name="DOE Joint Genome Institute"/>
            <person name="Kjaerbolling I."/>
            <person name="Vesth T."/>
            <person name="Frisvad J.C."/>
            <person name="Nybo J.L."/>
            <person name="Theobald S."/>
            <person name="Kildgaard S."/>
            <person name="Isbrandt T."/>
            <person name="Kuo A."/>
            <person name="Sato A."/>
            <person name="Lyhne E.K."/>
            <person name="Kogle M.E."/>
            <person name="Wiebenga A."/>
            <person name="Kun R.S."/>
            <person name="Lubbers R.J."/>
            <person name="Makela M.R."/>
            <person name="Barry K."/>
            <person name="Chovatia M."/>
            <person name="Clum A."/>
            <person name="Daum C."/>
            <person name="Haridas S."/>
            <person name="He G."/>
            <person name="LaButti K."/>
            <person name="Lipzen A."/>
            <person name="Mondo S."/>
            <person name="Riley R."/>
            <person name="Salamov A."/>
            <person name="Simmons B.A."/>
            <person name="Magnuson J.K."/>
            <person name="Henrissat B."/>
            <person name="Mortensen U.H."/>
            <person name="Larsen T.O."/>
            <person name="Devries R.P."/>
            <person name="Grigoriev I.V."/>
            <person name="Machida M."/>
            <person name="Baker S.E."/>
            <person name="Andersen M.R."/>
        </authorList>
    </citation>
    <scope>NUCLEOTIDE SEQUENCE [LARGE SCALE GENOMIC DNA]</scope>
    <source>
        <strain evidence="3">CBS 121.62</strain>
    </source>
</reference>
<gene>
    <name evidence="3" type="ORF">BDV35DRAFT_396739</name>
</gene>
<dbReference type="EMBL" id="ML734663">
    <property type="protein sequence ID" value="KAB8242440.1"/>
    <property type="molecule type" value="Genomic_DNA"/>
</dbReference>
<feature type="domain" description="AMP-dependent synthetase/ligase" evidence="1">
    <location>
        <begin position="47"/>
        <end position="430"/>
    </location>
</feature>
<dbReference type="VEuPathDB" id="FungiDB:F9C07_2279341"/>
<feature type="domain" description="AMP-binding enzyme C-terminal" evidence="2">
    <location>
        <begin position="486"/>
        <end position="569"/>
    </location>
</feature>
<dbReference type="Gene3D" id="3.30.300.30">
    <property type="match status" value="1"/>
</dbReference>
<dbReference type="InterPro" id="IPR000873">
    <property type="entry name" value="AMP-dep_synth/lig_dom"/>
</dbReference>
<organism evidence="3">
    <name type="scientific">Aspergillus flavus</name>
    <dbReference type="NCBI Taxonomy" id="5059"/>
    <lineage>
        <taxon>Eukaryota</taxon>
        <taxon>Fungi</taxon>
        <taxon>Dikarya</taxon>
        <taxon>Ascomycota</taxon>
        <taxon>Pezizomycotina</taxon>
        <taxon>Eurotiomycetes</taxon>
        <taxon>Eurotiomycetidae</taxon>
        <taxon>Eurotiales</taxon>
        <taxon>Aspergillaceae</taxon>
        <taxon>Aspergillus</taxon>
        <taxon>Aspergillus subgen. Circumdati</taxon>
    </lineage>
</organism>
<dbReference type="Pfam" id="PF13193">
    <property type="entry name" value="AMP-binding_C"/>
    <property type="match status" value="1"/>
</dbReference>
<dbReference type="SUPFAM" id="SSF56801">
    <property type="entry name" value="Acetyl-CoA synthetase-like"/>
    <property type="match status" value="1"/>
</dbReference>
<dbReference type="InterPro" id="IPR042099">
    <property type="entry name" value="ANL_N_sf"/>
</dbReference>
<dbReference type="Pfam" id="PF00501">
    <property type="entry name" value="AMP-binding"/>
    <property type="match status" value="1"/>
</dbReference>
<dbReference type="InterPro" id="IPR025110">
    <property type="entry name" value="AMP-bd_C"/>
</dbReference>
<dbReference type="GO" id="GO:0006631">
    <property type="term" value="P:fatty acid metabolic process"/>
    <property type="evidence" value="ECO:0007669"/>
    <property type="project" value="TreeGrafter"/>
</dbReference>
<dbReference type="Proteomes" id="UP000325434">
    <property type="component" value="Unassembled WGS sequence"/>
</dbReference>
<dbReference type="PANTHER" id="PTHR43201:SF6">
    <property type="entry name" value="ACYL COA SYNTHETASE (EUROFUNG)"/>
    <property type="match status" value="1"/>
</dbReference>
<proteinExistence type="predicted"/>
<evidence type="ECO:0000313" key="3">
    <source>
        <dbReference type="EMBL" id="KAB8242440.1"/>
    </source>
</evidence>
<evidence type="ECO:0000259" key="1">
    <source>
        <dbReference type="Pfam" id="PF00501"/>
    </source>
</evidence>
<evidence type="ECO:0008006" key="4">
    <source>
        <dbReference type="Google" id="ProtNLM"/>
    </source>
</evidence>
<dbReference type="GO" id="GO:0031956">
    <property type="term" value="F:medium-chain fatty acid-CoA ligase activity"/>
    <property type="evidence" value="ECO:0007669"/>
    <property type="project" value="TreeGrafter"/>
</dbReference>
<evidence type="ECO:0000259" key="2">
    <source>
        <dbReference type="Pfam" id="PF13193"/>
    </source>
</evidence>
<dbReference type="PANTHER" id="PTHR43201">
    <property type="entry name" value="ACYL-COA SYNTHETASE"/>
    <property type="match status" value="1"/>
</dbReference>
<dbReference type="AlphaFoldDB" id="A0A5N6GMZ1"/>
<dbReference type="VEuPathDB" id="FungiDB:AFLA_003817"/>